<sequence length="841" mass="88498">ASPGSQAPSRLLQPQDALSHRGAEAAPTTCMSPGGKFDFDDGGCYVGGWEAGRAHGYGVCTGPGAQGEYSGCWAQGFESLGVFTGPGGHSYQGHWQQGKREGLGVERKSRWTYRGEWLGGLKGRSGVWESVSGLRYAGLWKDGFQDGYGTETYSDGGTYQGQWQAGKRHGYGVRQSVPYHQAALLRSPRRTSLDSGHSDPPTPPPPLPLTGDEGGSPASGSRGGFVLAGPGDADSAACRKRTPAAGGFFRRSLLLSGLRAGGRRSSLGSKRGSLRSEVSSEVGSTGPPGSEASGPPAPAPPALIEGSATEVYAGEWRADRRSGYGVSQRSNGLRYEGEWLGNRRHGYGRTTRPDGSREEGKYKRNRLVHGGRVRSLLPLALRRGKVKEKVDRAVEGARRAVSAARQRQEIAAARAADALLKAVAASSVAEKAVEAARMAKLIAQDLQPMLEAPGRRPRQDSEGSDTEPLDEDSPGVYENGLTPSEGSPELPSSPASSRQPWRPPACRSPLPSGGDRGPFSSPKAWPEEWGGPGEQAEELAGYEAEDEAGLQGPEPRDGSPLLGGCSDSSGSLREEEGEDEEPLLQMRTPGRSEPEPAALPVLRGLSSRGPDAGCLMEDAEEAAASERPARPAVAASSVAEKAVEAARMAKLIAQDLQPMLEAPGRRPRQDSEGSDTEPLDEDSPGVYENGLTPSEGSPELPSSPASSRQPWRPPACRSPLPSGGDRGPFSSPKAWPEEWGGPGEQAEELAGYEAEDEAGLQGPEPRDGSPLLGGCSDSSGSLREEEGEDEEPLLQMRTPGRSEPEPAALPVLRGLSSRGPDAGCLMEDAEEAAASERPARP</sequence>
<evidence type="ECO:0000256" key="9">
    <source>
        <dbReference type="ARBA" id="ARBA00023136"/>
    </source>
</evidence>
<dbReference type="EMBL" id="RWIC01001032">
    <property type="protein sequence ID" value="TKC38209.1"/>
    <property type="molecule type" value="Genomic_DNA"/>
</dbReference>
<evidence type="ECO:0000256" key="6">
    <source>
        <dbReference type="ARBA" id="ARBA00022737"/>
    </source>
</evidence>
<evidence type="ECO:0000313" key="15">
    <source>
        <dbReference type="Proteomes" id="UP000308365"/>
    </source>
</evidence>
<evidence type="ECO:0000256" key="7">
    <source>
        <dbReference type="ARBA" id="ARBA00022824"/>
    </source>
</evidence>
<comment type="function">
    <text evidence="10">Junctophilins contribute to the formation of junctional membrane complexes (JMCs) which link the plasma membrane with the endoplasmic or sarcoplasmic reticulum in excitable cells. Provides a structural foundation for functional cross-talk between the cell surface and intracellular calcium release channels. JPH4 is brain-specific and appears to have an active role in certain neurons involved in motor coordination and memory.</text>
</comment>
<evidence type="ECO:0000256" key="8">
    <source>
        <dbReference type="ARBA" id="ARBA00022989"/>
    </source>
</evidence>
<feature type="compositionally biased region" description="Low complexity" evidence="13">
    <location>
        <begin position="630"/>
        <end position="640"/>
    </location>
</feature>
<dbReference type="GO" id="GO:0005886">
    <property type="term" value="C:plasma membrane"/>
    <property type="evidence" value="ECO:0007669"/>
    <property type="project" value="UniProtKB-SubCell"/>
</dbReference>
<dbReference type="InterPro" id="IPR017191">
    <property type="entry name" value="Junctophilin"/>
</dbReference>
<evidence type="ECO:0000256" key="10">
    <source>
        <dbReference type="ARBA" id="ARBA00056300"/>
    </source>
</evidence>
<evidence type="ECO:0000256" key="2">
    <source>
        <dbReference type="ARBA" id="ARBA00004202"/>
    </source>
</evidence>
<dbReference type="GO" id="GO:0030314">
    <property type="term" value="C:junctional membrane complex"/>
    <property type="evidence" value="ECO:0007669"/>
    <property type="project" value="InterPro"/>
</dbReference>
<accession>A0A4U1ENY1</accession>
<dbReference type="FunFam" id="2.20.110.10:FF:000003">
    <property type="entry name" value="Junctophilin"/>
    <property type="match status" value="1"/>
</dbReference>
<comment type="caution">
    <text evidence="14">The sequence shown here is derived from an EMBL/GenBank/DDBJ whole genome shotgun (WGS) entry which is preliminary data.</text>
</comment>
<evidence type="ECO:0000256" key="13">
    <source>
        <dbReference type="SAM" id="MobiDB-lite"/>
    </source>
</evidence>
<keyword evidence="4" id="KW-1003">Cell membrane</keyword>
<gene>
    <name evidence="14" type="ORF">EI555_015805</name>
</gene>
<feature type="non-terminal residue" evidence="14">
    <location>
        <position position="841"/>
    </location>
</feature>
<proteinExistence type="inferred from homology"/>
<dbReference type="PANTHER" id="PTHR23085:SF14">
    <property type="entry name" value="JUNCTOPHILIN-4"/>
    <property type="match status" value="1"/>
</dbReference>
<feature type="region of interest" description="Disordered" evidence="13">
    <location>
        <begin position="447"/>
        <end position="642"/>
    </location>
</feature>
<keyword evidence="6" id="KW-0677">Repeat</keyword>
<reference evidence="15" key="1">
    <citation type="journal article" date="2019" name="IScience">
        <title>Narwhal Genome Reveals Long-Term Low Genetic Diversity despite Current Large Abundance Size.</title>
        <authorList>
            <person name="Westbury M.V."/>
            <person name="Petersen B."/>
            <person name="Garde E."/>
            <person name="Heide-Jorgensen M.P."/>
            <person name="Lorenzen E.D."/>
        </authorList>
    </citation>
    <scope>NUCLEOTIDE SEQUENCE [LARGE SCALE GENOMIC DNA]</scope>
</reference>
<keyword evidence="7" id="KW-0256">Endoplasmic reticulum</keyword>
<feature type="compositionally biased region" description="Low complexity" evidence="13">
    <location>
        <begin position="693"/>
        <end position="707"/>
    </location>
</feature>
<dbReference type="GO" id="GO:0048167">
    <property type="term" value="P:regulation of synaptic plasticity"/>
    <property type="evidence" value="ECO:0007669"/>
    <property type="project" value="TreeGrafter"/>
</dbReference>
<evidence type="ECO:0000256" key="12">
    <source>
        <dbReference type="ARBA" id="ARBA00080078"/>
    </source>
</evidence>
<feature type="non-terminal residue" evidence="14">
    <location>
        <position position="1"/>
    </location>
</feature>
<keyword evidence="5" id="KW-0812">Transmembrane</keyword>
<keyword evidence="9" id="KW-0472">Membrane</keyword>
<dbReference type="SMART" id="SM00698">
    <property type="entry name" value="MORN"/>
    <property type="match status" value="6"/>
</dbReference>
<evidence type="ECO:0000256" key="3">
    <source>
        <dbReference type="ARBA" id="ARBA00008599"/>
    </source>
</evidence>
<dbReference type="PANTHER" id="PTHR23085">
    <property type="entry name" value="GH28348P"/>
    <property type="match status" value="1"/>
</dbReference>
<dbReference type="Proteomes" id="UP000308365">
    <property type="component" value="Unassembled WGS sequence"/>
</dbReference>
<comment type="subcellular location">
    <subcellularLocation>
        <location evidence="2">Cell membrane</location>
        <topology evidence="2">Peripheral membrane protein</topology>
    </subcellularLocation>
    <subcellularLocation>
        <location evidence="1">Endoplasmic reticulum membrane</location>
        <topology evidence="1">Single-pass type IV membrane protein</topology>
    </subcellularLocation>
</comment>
<comment type="similarity">
    <text evidence="3">Belongs to the junctophilin family.</text>
</comment>
<dbReference type="InterPro" id="IPR003409">
    <property type="entry name" value="MORN"/>
</dbReference>
<feature type="compositionally biased region" description="Acidic residues" evidence="13">
    <location>
        <begin position="462"/>
        <end position="473"/>
    </location>
</feature>
<evidence type="ECO:0000256" key="1">
    <source>
        <dbReference type="ARBA" id="ARBA00004163"/>
    </source>
</evidence>
<feature type="compositionally biased region" description="Acidic residues" evidence="13">
    <location>
        <begin position="672"/>
        <end position="683"/>
    </location>
</feature>
<feature type="compositionally biased region" description="Low complexity" evidence="13">
    <location>
        <begin position="283"/>
        <end position="294"/>
    </location>
</feature>
<dbReference type="GO" id="GO:0005789">
    <property type="term" value="C:endoplasmic reticulum membrane"/>
    <property type="evidence" value="ECO:0007669"/>
    <property type="project" value="UniProtKB-SubCell"/>
</dbReference>
<feature type="compositionally biased region" description="Low complexity" evidence="13">
    <location>
        <begin position="261"/>
        <end position="271"/>
    </location>
</feature>
<dbReference type="Pfam" id="PF02493">
    <property type="entry name" value="MORN"/>
    <property type="match status" value="8"/>
</dbReference>
<feature type="region of interest" description="Disordered" evidence="13">
    <location>
        <begin position="1"/>
        <end position="28"/>
    </location>
</feature>
<feature type="region of interest" description="Disordered" evidence="13">
    <location>
        <begin position="188"/>
        <end position="238"/>
    </location>
</feature>
<dbReference type="SUPFAM" id="SSF82185">
    <property type="entry name" value="Histone H3 K4-specific methyltransferase SET7/9 N-terminal domain"/>
    <property type="match status" value="3"/>
</dbReference>
<keyword evidence="8" id="KW-1133">Transmembrane helix</keyword>
<dbReference type="GO" id="GO:0051924">
    <property type="term" value="P:regulation of calcium ion transport"/>
    <property type="evidence" value="ECO:0007669"/>
    <property type="project" value="UniProtKB-ARBA"/>
</dbReference>
<dbReference type="FunFam" id="2.20.110.10:FF:000008">
    <property type="entry name" value="Junctophilin"/>
    <property type="match status" value="1"/>
</dbReference>
<evidence type="ECO:0000256" key="4">
    <source>
        <dbReference type="ARBA" id="ARBA00022475"/>
    </source>
</evidence>
<feature type="region of interest" description="Disordered" evidence="13">
    <location>
        <begin position="654"/>
        <end position="841"/>
    </location>
</feature>
<feature type="compositionally biased region" description="Low complexity" evidence="13">
    <location>
        <begin position="483"/>
        <end position="497"/>
    </location>
</feature>
<feature type="region of interest" description="Disordered" evidence="13">
    <location>
        <begin position="261"/>
        <end position="306"/>
    </location>
</feature>
<feature type="compositionally biased region" description="Low complexity" evidence="13">
    <location>
        <begin position="558"/>
        <end position="571"/>
    </location>
</feature>
<dbReference type="Gene3D" id="2.20.110.10">
    <property type="entry name" value="Histone H3 K4-specific methyltransferase SET7/9 N-terminal domain"/>
    <property type="match status" value="2"/>
</dbReference>
<organism evidence="14 15">
    <name type="scientific">Monodon monoceros</name>
    <name type="common">Narwhal</name>
    <name type="synonym">Ceratodon monodon</name>
    <dbReference type="NCBI Taxonomy" id="40151"/>
    <lineage>
        <taxon>Eukaryota</taxon>
        <taxon>Metazoa</taxon>
        <taxon>Chordata</taxon>
        <taxon>Craniata</taxon>
        <taxon>Vertebrata</taxon>
        <taxon>Euteleostomi</taxon>
        <taxon>Mammalia</taxon>
        <taxon>Eutheria</taxon>
        <taxon>Laurasiatheria</taxon>
        <taxon>Artiodactyla</taxon>
        <taxon>Whippomorpha</taxon>
        <taxon>Cetacea</taxon>
        <taxon>Odontoceti</taxon>
        <taxon>Monodontidae</taxon>
        <taxon>Monodon</taxon>
    </lineage>
</organism>
<evidence type="ECO:0000313" key="14">
    <source>
        <dbReference type="EMBL" id="TKC38209.1"/>
    </source>
</evidence>
<dbReference type="GO" id="GO:0051239">
    <property type="term" value="P:regulation of multicellular organismal process"/>
    <property type="evidence" value="ECO:0007669"/>
    <property type="project" value="UniProtKB-ARBA"/>
</dbReference>
<feature type="compositionally biased region" description="Low complexity" evidence="13">
    <location>
        <begin position="768"/>
        <end position="781"/>
    </location>
</feature>
<dbReference type="AlphaFoldDB" id="A0A4U1ENY1"/>
<evidence type="ECO:0000256" key="5">
    <source>
        <dbReference type="ARBA" id="ARBA00022692"/>
    </source>
</evidence>
<name>A0A4U1ENY1_MONMO</name>
<protein>
    <recommendedName>
        <fullName evidence="11">Junctophilin-4</fullName>
    </recommendedName>
    <alternativeName>
        <fullName evidence="12">Junctophilin-like 1 protein</fullName>
    </alternativeName>
</protein>
<evidence type="ECO:0000256" key="11">
    <source>
        <dbReference type="ARBA" id="ARBA00068984"/>
    </source>
</evidence>